<dbReference type="Proteomes" id="UP000569914">
    <property type="component" value="Unassembled WGS sequence"/>
</dbReference>
<name>A0A7Y9LGN6_9ACTN</name>
<reference evidence="2 3" key="1">
    <citation type="submission" date="2020-07" db="EMBL/GenBank/DDBJ databases">
        <title>Sequencing the genomes of 1000 actinobacteria strains.</title>
        <authorList>
            <person name="Klenk H.-P."/>
        </authorList>
    </citation>
    <scope>NUCLEOTIDE SEQUENCE [LARGE SCALE GENOMIC DNA]</scope>
    <source>
        <strain evidence="2 3">DSM 22083</strain>
    </source>
</reference>
<dbReference type="AlphaFoldDB" id="A0A7Y9LGN6"/>
<feature type="compositionally biased region" description="Basic and acidic residues" evidence="1">
    <location>
        <begin position="334"/>
        <end position="353"/>
    </location>
</feature>
<evidence type="ECO:0000313" key="3">
    <source>
        <dbReference type="Proteomes" id="UP000569914"/>
    </source>
</evidence>
<accession>A0A7Y9LGN6</accession>
<protein>
    <submittedName>
        <fullName evidence="2">Uncharacterized protein</fullName>
    </submittedName>
</protein>
<dbReference type="EMBL" id="JACCBU010000001">
    <property type="protein sequence ID" value="NYE75406.1"/>
    <property type="molecule type" value="Genomic_DNA"/>
</dbReference>
<feature type="compositionally biased region" description="Basic and acidic residues" evidence="1">
    <location>
        <begin position="371"/>
        <end position="382"/>
    </location>
</feature>
<gene>
    <name evidence="2" type="ORF">BKA15_006735</name>
</gene>
<evidence type="ECO:0000313" key="2">
    <source>
        <dbReference type="EMBL" id="NYE75406.1"/>
    </source>
</evidence>
<feature type="compositionally biased region" description="Basic and acidic residues" evidence="1">
    <location>
        <begin position="155"/>
        <end position="168"/>
    </location>
</feature>
<proteinExistence type="predicted"/>
<feature type="compositionally biased region" description="Basic residues" evidence="1">
    <location>
        <begin position="115"/>
        <end position="124"/>
    </location>
</feature>
<evidence type="ECO:0000256" key="1">
    <source>
        <dbReference type="SAM" id="MobiDB-lite"/>
    </source>
</evidence>
<feature type="region of interest" description="Disordered" evidence="1">
    <location>
        <begin position="296"/>
        <end position="382"/>
    </location>
</feature>
<feature type="region of interest" description="Disordered" evidence="1">
    <location>
        <begin position="83"/>
        <end position="194"/>
    </location>
</feature>
<feature type="region of interest" description="Disordered" evidence="1">
    <location>
        <begin position="41"/>
        <end position="60"/>
    </location>
</feature>
<keyword evidence="3" id="KW-1185">Reference proteome</keyword>
<organism evidence="2 3">
    <name type="scientific">Microlunatus parietis</name>
    <dbReference type="NCBI Taxonomy" id="682979"/>
    <lineage>
        <taxon>Bacteria</taxon>
        <taxon>Bacillati</taxon>
        <taxon>Actinomycetota</taxon>
        <taxon>Actinomycetes</taxon>
        <taxon>Propionibacteriales</taxon>
        <taxon>Propionibacteriaceae</taxon>
        <taxon>Microlunatus</taxon>
    </lineage>
</organism>
<comment type="caution">
    <text evidence="2">The sequence shown here is derived from an EMBL/GenBank/DDBJ whole genome shotgun (WGS) entry which is preliminary data.</text>
</comment>
<feature type="compositionally biased region" description="Basic residues" evidence="1">
    <location>
        <begin position="131"/>
        <end position="141"/>
    </location>
</feature>
<sequence>MAAKSRRAYHLRPLGAACGRRSRRWCGTAVRRSWVRREGWGRTVTGPRSGRPSVAASGRKGNWIASRLPFGSARRLHPRKELHHSAVNDGAGPASPRRIQRRSTESAASTAVRSPRPHGGRCRRPRDCDRRGRHVRWRRPTSARPATSSRAVAHVGRDSARVSGRADHPPSSGSLDRTGGRFCRSKGPLGDVETKPTEDLAVTRIHTGSAVRPCLIARSAFPARDPRQPVIAPTVADRRPIAAGQMPPTFVGDAPPIRAGGCRTADSRPRRFARDLELPGLLILLGRRFVSASQEGLRTEGSSGPDIEWLGPRPPHADCPAAKHRSPLTVTRLNRPDHQTDRRRAARSHEPARTGRTRGRPSPTAQPTGHNRSDTPQKRLLF</sequence>